<keyword evidence="8" id="KW-0472">Membrane</keyword>
<dbReference type="Gene3D" id="3.40.1550.10">
    <property type="entry name" value="CheC-like"/>
    <property type="match status" value="1"/>
</dbReference>
<keyword evidence="5" id="KW-1003">Cell membrane</keyword>
<evidence type="ECO:0000256" key="9">
    <source>
        <dbReference type="ARBA" id="ARBA00023143"/>
    </source>
</evidence>
<proteinExistence type="inferred from homology"/>
<dbReference type="Proteomes" id="UP000231932">
    <property type="component" value="Chromosome"/>
</dbReference>
<keyword evidence="6" id="KW-0145">Chemotaxis</keyword>
<gene>
    <name evidence="13" type="primary">fliM</name>
    <name evidence="13" type="ORF">COOX1_1902</name>
    <name evidence="12" type="ORF">CVV65_08860</name>
</gene>
<dbReference type="EMBL" id="LR792683">
    <property type="protein sequence ID" value="CAB3393424.1"/>
    <property type="molecule type" value="Genomic_DNA"/>
</dbReference>
<evidence type="ECO:0000256" key="4">
    <source>
        <dbReference type="ARBA" id="ARBA00021898"/>
    </source>
</evidence>
<dbReference type="PIRSF" id="PIRSF002888">
    <property type="entry name" value="FliM"/>
    <property type="match status" value="1"/>
</dbReference>
<dbReference type="InterPro" id="IPR036429">
    <property type="entry name" value="SpoA-like_sf"/>
</dbReference>
<keyword evidence="12" id="KW-0966">Cell projection</keyword>
<evidence type="ECO:0000313" key="15">
    <source>
        <dbReference type="Proteomes" id="UP000502196"/>
    </source>
</evidence>
<dbReference type="PRINTS" id="PR00955">
    <property type="entry name" value="FLGMOTORFLIM"/>
</dbReference>
<reference evidence="14" key="1">
    <citation type="submission" date="2017-11" db="EMBL/GenBank/DDBJ databases">
        <title>Complete Genome Sequence of Kyrpidia sp. Strain EA-1, a thermophilic, hydrogen-oxidizing Bacterium, isolated from the Azores.</title>
        <authorList>
            <person name="Reiner J.E."/>
            <person name="Lapp C.J."/>
            <person name="Bunk B."/>
            <person name="Gescher J."/>
        </authorList>
    </citation>
    <scope>NUCLEOTIDE SEQUENCE [LARGE SCALE GENOMIC DNA]</scope>
    <source>
        <strain evidence="14">EA-1</strain>
    </source>
</reference>
<evidence type="ECO:0000256" key="2">
    <source>
        <dbReference type="ARBA" id="ARBA00004202"/>
    </source>
</evidence>
<dbReference type="GO" id="GO:0009425">
    <property type="term" value="C:bacterial-type flagellum basal body"/>
    <property type="evidence" value="ECO:0007669"/>
    <property type="project" value="UniProtKB-SubCell"/>
</dbReference>
<dbReference type="EMBL" id="CP024955">
    <property type="protein sequence ID" value="ATY85017.1"/>
    <property type="molecule type" value="Genomic_DNA"/>
</dbReference>
<keyword evidence="12" id="KW-0282">Flagellum</keyword>
<evidence type="ECO:0000259" key="11">
    <source>
        <dbReference type="Pfam" id="PF01052"/>
    </source>
</evidence>
<dbReference type="GO" id="GO:0005886">
    <property type="term" value="C:plasma membrane"/>
    <property type="evidence" value="ECO:0007669"/>
    <property type="project" value="UniProtKB-SubCell"/>
</dbReference>
<evidence type="ECO:0000256" key="6">
    <source>
        <dbReference type="ARBA" id="ARBA00022500"/>
    </source>
</evidence>
<evidence type="ECO:0000313" key="12">
    <source>
        <dbReference type="EMBL" id="ATY85017.1"/>
    </source>
</evidence>
<dbReference type="GO" id="GO:0003774">
    <property type="term" value="F:cytoskeletal motor activity"/>
    <property type="evidence" value="ECO:0007669"/>
    <property type="project" value="InterPro"/>
</dbReference>
<keyword evidence="7" id="KW-0283">Flagellar rotation</keyword>
<dbReference type="Pfam" id="PF02154">
    <property type="entry name" value="FliM"/>
    <property type="match status" value="1"/>
</dbReference>
<evidence type="ECO:0000313" key="13">
    <source>
        <dbReference type="EMBL" id="CAB3393424.1"/>
    </source>
</evidence>
<evidence type="ECO:0000256" key="8">
    <source>
        <dbReference type="ARBA" id="ARBA00023136"/>
    </source>
</evidence>
<dbReference type="Proteomes" id="UP000502196">
    <property type="component" value="Chromosome"/>
</dbReference>
<keyword evidence="12" id="KW-0969">Cilium</keyword>
<evidence type="ECO:0000256" key="7">
    <source>
        <dbReference type="ARBA" id="ARBA00022779"/>
    </source>
</evidence>
<evidence type="ECO:0000313" key="14">
    <source>
        <dbReference type="Proteomes" id="UP000231932"/>
    </source>
</evidence>
<reference evidence="12" key="2">
    <citation type="journal article" date="2018" name="Genome Announc.">
        <title>Complete Genome Sequence of Kyrpidia sp. Strain EA-1, a Thermophilic Knallgas Bacterium, Isolated from the Azores.</title>
        <authorList>
            <person name="Reiner J.E."/>
            <person name="Lapp C.J."/>
            <person name="Bunk B."/>
            <person name="Sproer C."/>
            <person name="Overmann J."/>
            <person name="Gescher J."/>
        </authorList>
    </citation>
    <scope>NUCLEOTIDE SEQUENCE</scope>
    <source>
        <strain evidence="12">EA-1</strain>
    </source>
</reference>
<reference evidence="13 15" key="3">
    <citation type="submission" date="2020-04" db="EMBL/GenBank/DDBJ databases">
        <authorList>
            <person name="Hogendoorn C."/>
        </authorList>
    </citation>
    <scope>NUCLEOTIDE SEQUENCE [LARGE SCALE GENOMIC DNA]</scope>
    <source>
        <strain evidence="13">COOX1</strain>
    </source>
</reference>
<dbReference type="InterPro" id="IPR028976">
    <property type="entry name" value="CheC-like_sf"/>
</dbReference>
<dbReference type="SUPFAM" id="SSF103039">
    <property type="entry name" value="CheC-like"/>
    <property type="match status" value="1"/>
</dbReference>
<organism evidence="12 14">
    <name type="scientific">Kyrpidia spormannii</name>
    <dbReference type="NCBI Taxonomy" id="2055160"/>
    <lineage>
        <taxon>Bacteria</taxon>
        <taxon>Bacillati</taxon>
        <taxon>Bacillota</taxon>
        <taxon>Bacilli</taxon>
        <taxon>Bacillales</taxon>
        <taxon>Alicyclobacillaceae</taxon>
        <taxon>Kyrpidia</taxon>
    </lineage>
</organism>
<dbReference type="AlphaFoldDB" id="A0A2K8N866"/>
<accession>A0A2K8N866</accession>
<dbReference type="Pfam" id="PF01052">
    <property type="entry name" value="FliMN_C"/>
    <property type="match status" value="1"/>
</dbReference>
<dbReference type="GO" id="GO:0050918">
    <property type="term" value="P:positive chemotaxis"/>
    <property type="evidence" value="ECO:0007669"/>
    <property type="project" value="TreeGrafter"/>
</dbReference>
<keyword evidence="14" id="KW-1185">Reference proteome</keyword>
<dbReference type="SUPFAM" id="SSF101801">
    <property type="entry name" value="Surface presentation of antigens (SPOA)"/>
    <property type="match status" value="1"/>
</dbReference>
<dbReference type="Gene3D" id="2.30.330.10">
    <property type="entry name" value="SpoA-like"/>
    <property type="match status" value="1"/>
</dbReference>
<dbReference type="InterPro" id="IPR001543">
    <property type="entry name" value="FliN-like_C"/>
</dbReference>
<evidence type="ECO:0000256" key="1">
    <source>
        <dbReference type="ARBA" id="ARBA00004117"/>
    </source>
</evidence>
<keyword evidence="9" id="KW-0975">Bacterial flagellum</keyword>
<comment type="subcellular location">
    <subcellularLocation>
        <location evidence="1">Bacterial flagellum basal body</location>
    </subcellularLocation>
    <subcellularLocation>
        <location evidence="2">Cell membrane</location>
        <topology evidence="2">Peripheral membrane protein</topology>
    </subcellularLocation>
</comment>
<dbReference type="RefSeq" id="WP_100667815.1">
    <property type="nucleotide sequence ID" value="NZ_CP024955.1"/>
</dbReference>
<dbReference type="GO" id="GO:0071978">
    <property type="term" value="P:bacterial-type flagellum-dependent swarming motility"/>
    <property type="evidence" value="ECO:0007669"/>
    <property type="project" value="TreeGrafter"/>
</dbReference>
<dbReference type="InterPro" id="IPR001689">
    <property type="entry name" value="Flag_FliM"/>
</dbReference>
<dbReference type="KEGG" id="kyr:CVV65_08860"/>
<sequence>MADVLSQREIDALLQALSSGEVSAEAMKEEEEQRRIRVYDFKRAMRFSKDQLRSLTRIYENYARMLSTYFSAQLRTWMHLDVISVEQLPYEEFIRSMPHLSTLLVVDLAPLSGRWVIGIGPDVAFVMLDRLLGGPGLELAGARAFTEIETTVFERSWSRSLEVLGDAWKGIVEDLRPTLSFIEFNPQFLQIAAPNDTVAVVSVSMRIMETTGLMHICMPHLTLERLLPKLSSQHMLGMGQVHRALDPAREEALRERLRAAPVEIRAVLGRTSIDFYDLMHLSAGDVIPLHQAVNRPVEIYVGDKVKYLGRPGVDHGRLAVQITEIADDEGGE</sequence>
<dbReference type="PANTHER" id="PTHR30034:SF6">
    <property type="entry name" value="YOP PROTEINS TRANSLOCATION PROTEIN Q"/>
    <property type="match status" value="1"/>
</dbReference>
<evidence type="ECO:0000256" key="5">
    <source>
        <dbReference type="ARBA" id="ARBA00022475"/>
    </source>
</evidence>
<dbReference type="NCBIfam" id="TIGR01397">
    <property type="entry name" value="fliM_switch"/>
    <property type="match status" value="1"/>
</dbReference>
<dbReference type="OrthoDB" id="9806941at2"/>
<evidence type="ECO:0000256" key="10">
    <source>
        <dbReference type="NCBIfam" id="TIGR01397"/>
    </source>
</evidence>
<comment type="similarity">
    <text evidence="3">Belongs to the FliM family.</text>
</comment>
<evidence type="ECO:0000256" key="3">
    <source>
        <dbReference type="ARBA" id="ARBA00011049"/>
    </source>
</evidence>
<protein>
    <recommendedName>
        <fullName evidence="4 10">Flagellar motor switch protein FliM</fullName>
    </recommendedName>
</protein>
<dbReference type="PANTHER" id="PTHR30034">
    <property type="entry name" value="FLAGELLAR MOTOR SWITCH PROTEIN FLIM"/>
    <property type="match status" value="1"/>
</dbReference>
<dbReference type="CDD" id="cd17908">
    <property type="entry name" value="FliM"/>
    <property type="match status" value="1"/>
</dbReference>
<name>A0A2K8N866_9BACL</name>
<feature type="domain" description="Flagellar motor switch protein FliN-like C-terminal" evidence="11">
    <location>
        <begin position="255"/>
        <end position="326"/>
    </location>
</feature>